<dbReference type="AlphaFoldDB" id="A0A8E2E5R8"/>
<evidence type="ECO:0000313" key="1">
    <source>
        <dbReference type="EMBL" id="OCK77847.1"/>
    </source>
</evidence>
<gene>
    <name evidence="1" type="ORF">K432DRAFT_427713</name>
</gene>
<keyword evidence="2" id="KW-1185">Reference proteome</keyword>
<accession>A0A8E2E5R8</accession>
<dbReference type="Proteomes" id="UP000250266">
    <property type="component" value="Unassembled WGS sequence"/>
</dbReference>
<protein>
    <submittedName>
        <fullName evidence="1">Uncharacterized protein</fullName>
    </submittedName>
</protein>
<name>A0A8E2E5R8_9PEZI</name>
<evidence type="ECO:0000313" key="2">
    <source>
        <dbReference type="Proteomes" id="UP000250266"/>
    </source>
</evidence>
<sequence length="187" mass="19184">MKQTTTILLLKHTQRLKSQIKQNQAIMELILVLAIGAIVGLPGAADDTCTICNMHDNSCSTVSFVPSPFLSAPGEDWGKTGSPAFCGYAGGDALVMERAVPVTTVAKPIADPVADPVADPALLLGSVPPVVARAADWAPCPGITGLCPSCDCTFNGCVTISQIAGAAPNIDGCKRIVCSSFPQAAGF</sequence>
<proteinExistence type="predicted"/>
<dbReference type="EMBL" id="KV745097">
    <property type="protein sequence ID" value="OCK77847.1"/>
    <property type="molecule type" value="Genomic_DNA"/>
</dbReference>
<organism evidence="1 2">
    <name type="scientific">Lepidopterella palustris CBS 459.81</name>
    <dbReference type="NCBI Taxonomy" id="1314670"/>
    <lineage>
        <taxon>Eukaryota</taxon>
        <taxon>Fungi</taxon>
        <taxon>Dikarya</taxon>
        <taxon>Ascomycota</taxon>
        <taxon>Pezizomycotina</taxon>
        <taxon>Dothideomycetes</taxon>
        <taxon>Pleosporomycetidae</taxon>
        <taxon>Mytilinidiales</taxon>
        <taxon>Argynnaceae</taxon>
        <taxon>Lepidopterella</taxon>
    </lineage>
</organism>
<reference evidence="1 2" key="1">
    <citation type="journal article" date="2016" name="Nat. Commun.">
        <title>Ectomycorrhizal ecology is imprinted in the genome of the dominant symbiotic fungus Cenococcum geophilum.</title>
        <authorList>
            <consortium name="DOE Joint Genome Institute"/>
            <person name="Peter M."/>
            <person name="Kohler A."/>
            <person name="Ohm R.A."/>
            <person name="Kuo A."/>
            <person name="Krutzmann J."/>
            <person name="Morin E."/>
            <person name="Arend M."/>
            <person name="Barry K.W."/>
            <person name="Binder M."/>
            <person name="Choi C."/>
            <person name="Clum A."/>
            <person name="Copeland A."/>
            <person name="Grisel N."/>
            <person name="Haridas S."/>
            <person name="Kipfer T."/>
            <person name="LaButti K."/>
            <person name="Lindquist E."/>
            <person name="Lipzen A."/>
            <person name="Maire R."/>
            <person name="Meier B."/>
            <person name="Mihaltcheva S."/>
            <person name="Molinier V."/>
            <person name="Murat C."/>
            <person name="Poggeler S."/>
            <person name="Quandt C.A."/>
            <person name="Sperisen C."/>
            <person name="Tritt A."/>
            <person name="Tisserant E."/>
            <person name="Crous P.W."/>
            <person name="Henrissat B."/>
            <person name="Nehls U."/>
            <person name="Egli S."/>
            <person name="Spatafora J.W."/>
            <person name="Grigoriev I.V."/>
            <person name="Martin F.M."/>
        </authorList>
    </citation>
    <scope>NUCLEOTIDE SEQUENCE [LARGE SCALE GENOMIC DNA]</scope>
    <source>
        <strain evidence="1 2">CBS 459.81</strain>
    </source>
</reference>